<dbReference type="InterPro" id="IPR035986">
    <property type="entry name" value="PKD_dom_sf"/>
</dbReference>
<dbReference type="CDD" id="cd08512">
    <property type="entry name" value="PBP2_NikA_DppA_OppA_like_7"/>
    <property type="match status" value="1"/>
</dbReference>
<dbReference type="CDD" id="cd00146">
    <property type="entry name" value="PKD"/>
    <property type="match status" value="2"/>
</dbReference>
<dbReference type="Pfam" id="PF00496">
    <property type="entry name" value="SBP_bac_5"/>
    <property type="match status" value="1"/>
</dbReference>
<dbReference type="GO" id="GO:0015833">
    <property type="term" value="P:peptide transport"/>
    <property type="evidence" value="ECO:0007669"/>
    <property type="project" value="TreeGrafter"/>
</dbReference>
<dbReference type="EMBL" id="UINC01002373">
    <property type="protein sequence ID" value="SUZ95999.1"/>
    <property type="molecule type" value="Genomic_DNA"/>
</dbReference>
<dbReference type="Gene3D" id="3.10.105.10">
    <property type="entry name" value="Dipeptide-binding Protein, Domain 3"/>
    <property type="match status" value="1"/>
</dbReference>
<accession>A0A381RY16</accession>
<sequence length="786" mass="86840">MKHNVTATLIVLLLLSAGCLDFGGGGGGLGSNLNPQAVVTVASGQKVIELGSTIRLDASESLDEDGTITSYKWDFGDGNTGTSSIENHKYFYSGEYIVSLSVTDNNGAVGNNDRRPTYITVLHPEVAESSGTPHAIISAKSSVVVPGTEIELNGAGSWSWVGDSENGYSTSTDDITSWSWEFSDGGTAEGDVVTHNFGSSSSGLTGSSSVGNYLVKLTVTNSNGLTDEVYQTIRVIPQEISSVKSPDPDVLTIVSIGDPVSLDPAEAYDTASGAVLTNTYETLVFYDRSRTDKLIPILAEEVPTVQNGLVSPDGLNYTFQLRSGITFHDGSMLDADDVVFSINRLITMDLPAGPAWMYTEILDKTDDDGDGIADSIIKINQMTVTFRLNQSAPRFLPIMAYNGASILSKDWVTKKGCGIPVPGQECMGIQDEVMGTGPYMMNTDHGGRWVREQYVLMEYYPNYWRGWSDTERGSWGISALGFIKTVYIKKNNDQPSRVLELRSGKADFAYVEPSYREQVLGYEGIEYVDQLKSLSMSFIGFNHDIANYQGTAPSSDFFTDEDIRRAFCYAFDYDSYIEDILDNFGTRPTGPIPDGLLGYDPSGPSYDFNLNKAQEHFEAAGVWDTGFTLTAYYNSGNDVRLNALLLLENSVESLNPKFEIEVLGLEWPDYLDKLRAHELPLFFLGWAPDYADPHNYAHPFLHSDGHFPHYLSFGYEDIDTLIMEAAAEPDASLRTGMYYELADLEHEKALYIWASQGIGYHFEREWVNGWYHNMMHSTLYYMLSKD</sequence>
<protein>
    <recommendedName>
        <fullName evidence="1">PKD domain-containing protein</fullName>
    </recommendedName>
</protein>
<dbReference type="PROSITE" id="PS50093">
    <property type="entry name" value="PKD"/>
    <property type="match status" value="2"/>
</dbReference>
<dbReference type="PANTHER" id="PTHR30290">
    <property type="entry name" value="PERIPLASMIC BINDING COMPONENT OF ABC TRANSPORTER"/>
    <property type="match status" value="1"/>
</dbReference>
<dbReference type="InterPro" id="IPR000601">
    <property type="entry name" value="PKD_dom"/>
</dbReference>
<name>A0A381RY16_9ZZZZ</name>
<dbReference type="Gene3D" id="3.40.190.10">
    <property type="entry name" value="Periplasmic binding protein-like II"/>
    <property type="match status" value="1"/>
</dbReference>
<dbReference type="SMART" id="SM00089">
    <property type="entry name" value="PKD"/>
    <property type="match status" value="2"/>
</dbReference>
<evidence type="ECO:0000259" key="1">
    <source>
        <dbReference type="PROSITE" id="PS50093"/>
    </source>
</evidence>
<dbReference type="SUPFAM" id="SSF49299">
    <property type="entry name" value="PKD domain"/>
    <property type="match status" value="2"/>
</dbReference>
<feature type="domain" description="PKD" evidence="1">
    <location>
        <begin position="169"/>
        <end position="224"/>
    </location>
</feature>
<dbReference type="InterPro" id="IPR039424">
    <property type="entry name" value="SBP_5"/>
</dbReference>
<feature type="domain" description="PKD" evidence="1">
    <location>
        <begin position="37"/>
        <end position="107"/>
    </location>
</feature>
<dbReference type="InterPro" id="IPR013783">
    <property type="entry name" value="Ig-like_fold"/>
</dbReference>
<dbReference type="InterPro" id="IPR000914">
    <property type="entry name" value="SBP_5_dom"/>
</dbReference>
<gene>
    <name evidence="2" type="ORF">METZ01_LOCUS48853</name>
</gene>
<organism evidence="2">
    <name type="scientific">marine metagenome</name>
    <dbReference type="NCBI Taxonomy" id="408172"/>
    <lineage>
        <taxon>unclassified sequences</taxon>
        <taxon>metagenomes</taxon>
        <taxon>ecological metagenomes</taxon>
    </lineage>
</organism>
<dbReference type="PANTHER" id="PTHR30290:SF34">
    <property type="entry name" value="ABC TRANSPORTER, PERIPLASMIC OLIGO-PEPTIDE BINDING PROTEIN, PUTATIVE-RELATED"/>
    <property type="match status" value="1"/>
</dbReference>
<dbReference type="Pfam" id="PF18911">
    <property type="entry name" value="PKD_4"/>
    <property type="match status" value="2"/>
</dbReference>
<dbReference type="InterPro" id="IPR022409">
    <property type="entry name" value="PKD/Chitinase_dom"/>
</dbReference>
<dbReference type="Gene3D" id="2.60.40.10">
    <property type="entry name" value="Immunoglobulins"/>
    <property type="match status" value="2"/>
</dbReference>
<dbReference type="PROSITE" id="PS51257">
    <property type="entry name" value="PROKAR_LIPOPROTEIN"/>
    <property type="match status" value="1"/>
</dbReference>
<evidence type="ECO:0000313" key="2">
    <source>
        <dbReference type="EMBL" id="SUZ95999.1"/>
    </source>
</evidence>
<dbReference type="GO" id="GO:1904680">
    <property type="term" value="F:peptide transmembrane transporter activity"/>
    <property type="evidence" value="ECO:0007669"/>
    <property type="project" value="TreeGrafter"/>
</dbReference>
<dbReference type="AlphaFoldDB" id="A0A381RY16"/>
<reference evidence="2" key="1">
    <citation type="submission" date="2018-05" db="EMBL/GenBank/DDBJ databases">
        <authorList>
            <person name="Lanie J.A."/>
            <person name="Ng W.-L."/>
            <person name="Kazmierczak K.M."/>
            <person name="Andrzejewski T.M."/>
            <person name="Davidsen T.M."/>
            <person name="Wayne K.J."/>
            <person name="Tettelin H."/>
            <person name="Glass J.I."/>
            <person name="Rusch D."/>
            <person name="Podicherti R."/>
            <person name="Tsui H.-C.T."/>
            <person name="Winkler M.E."/>
        </authorList>
    </citation>
    <scope>NUCLEOTIDE SEQUENCE</scope>
</reference>
<dbReference type="SUPFAM" id="SSF53850">
    <property type="entry name" value="Periplasmic binding protein-like II"/>
    <property type="match status" value="1"/>
</dbReference>
<proteinExistence type="predicted"/>